<reference evidence="2 3" key="1">
    <citation type="submission" date="2024-08" db="EMBL/GenBank/DDBJ databases">
        <title>Genome mining of Saccharopolyspora cebuensis PGLac3 from Nigerian medicinal plant.</title>
        <authorList>
            <person name="Ezeobiora C.E."/>
            <person name="Igbokwe N.H."/>
            <person name="Amin D.H."/>
            <person name="Mendie U.E."/>
        </authorList>
    </citation>
    <scope>NUCLEOTIDE SEQUENCE [LARGE SCALE GENOMIC DNA]</scope>
    <source>
        <strain evidence="2 3">PGLac3</strain>
    </source>
</reference>
<proteinExistence type="predicted"/>
<dbReference type="RefSeq" id="WP_345364695.1">
    <property type="nucleotide sequence ID" value="NZ_BAABII010000012.1"/>
</dbReference>
<sequence>MSAVEELARALSHVEATLTRARESLALAQDLWDERHAALAVLDGTHDPEALDAIQAHTAAGEEMFRGWQLLAQVIATVSAYRETLLVVQAVDDTPPSAPHPSTTGRIPTDAARDRSWIDGVRSRLPGRDGGKGQTTGLAYDRDGNEQRIVSGREEVSERVRIALHNSTAFPEPNPLGAPGVYTHVEAKYAQMMRDAGQTYGVVVLNNDMCFGPRNCAAAARALLPTGATLLVWEPGATKPIVIEGQARP</sequence>
<dbReference type="InterPro" id="IPR032724">
    <property type="entry name" value="SCP1.201-like"/>
</dbReference>
<dbReference type="EMBL" id="JBGEHV010000009">
    <property type="protein sequence ID" value="MEY8039194.1"/>
    <property type="molecule type" value="Genomic_DNA"/>
</dbReference>
<accession>A0ABV4CEJ4</accession>
<organism evidence="2 3">
    <name type="scientific">Saccharopolyspora cebuensis</name>
    <dbReference type="NCBI Taxonomy" id="418759"/>
    <lineage>
        <taxon>Bacteria</taxon>
        <taxon>Bacillati</taxon>
        <taxon>Actinomycetota</taxon>
        <taxon>Actinomycetes</taxon>
        <taxon>Pseudonocardiales</taxon>
        <taxon>Pseudonocardiaceae</taxon>
        <taxon>Saccharopolyspora</taxon>
    </lineage>
</organism>
<keyword evidence="3" id="KW-1185">Reference proteome</keyword>
<feature type="region of interest" description="Disordered" evidence="1">
    <location>
        <begin position="121"/>
        <end position="140"/>
    </location>
</feature>
<evidence type="ECO:0000313" key="3">
    <source>
        <dbReference type="Proteomes" id="UP001564626"/>
    </source>
</evidence>
<evidence type="ECO:0000313" key="2">
    <source>
        <dbReference type="EMBL" id="MEY8039194.1"/>
    </source>
</evidence>
<protein>
    <submittedName>
        <fullName evidence="2">DddA-like double-stranded DNA deaminase toxin</fullName>
    </submittedName>
</protein>
<evidence type="ECO:0000256" key="1">
    <source>
        <dbReference type="SAM" id="MobiDB-lite"/>
    </source>
</evidence>
<name>A0ABV4CEJ4_9PSEU</name>
<dbReference type="Proteomes" id="UP001564626">
    <property type="component" value="Unassembled WGS sequence"/>
</dbReference>
<gene>
    <name evidence="2" type="ORF">AB8O55_07270</name>
</gene>
<comment type="caution">
    <text evidence="2">The sequence shown here is derived from an EMBL/GenBank/DDBJ whole genome shotgun (WGS) entry which is preliminary data.</text>
</comment>
<dbReference type="Pfam" id="PF14428">
    <property type="entry name" value="DddA-like"/>
    <property type="match status" value="1"/>
</dbReference>